<protein>
    <submittedName>
        <fullName evidence="1">Uncharacterized protein</fullName>
    </submittedName>
</protein>
<dbReference type="Proteomes" id="UP000092649">
    <property type="component" value="Unassembled WGS sequence"/>
</dbReference>
<name>A0A1A7P1U4_9PAST</name>
<proteinExistence type="predicted"/>
<dbReference type="RefSeq" id="WP_066106416.1">
    <property type="nucleotide sequence ID" value="NZ_JTJL01000014.1"/>
</dbReference>
<sequence>MTLNIISQVPFNRRIYAELYKRLLNANLHNTKIFSPLTQYEVSQIHIPTKLLSEPLSETEQKDYLKEQSKQLRAFLQDDVMDLRLIPSVIFDENECYGLRYITPYKKAIKDTQPSFFHGALIFAELKSGQTLLIIYKQYEKTGLKPYLTTQRILKPVHYFINRLEVTETVQDCPIDTIVEGDSYLRFAELVNLNKTNMLDIDVGDRIIASAFERYVASREQLKQENIDLYQDSRTPLYRFLVSQSMRPSLYHSLTQKLTQQQSIEQIDTEIADVEEQIQQEQSLCTLDIQAYRRRKSLEFNYKMKTEHQLLQDKEEQERRYQESLAACEQFINTLHHPLDRKRCRELILFDDGKTITSFSEINRIAESNAFIRDKQLRIEILRRKKCKLLQK</sequence>
<comment type="caution">
    <text evidence="1">The sequence shown here is derived from an EMBL/GenBank/DDBJ whole genome shotgun (WGS) entry which is preliminary data.</text>
</comment>
<keyword evidence="2" id="KW-1185">Reference proteome</keyword>
<evidence type="ECO:0000313" key="1">
    <source>
        <dbReference type="EMBL" id="OBW95204.1"/>
    </source>
</evidence>
<gene>
    <name evidence="1" type="ORF">QS62_04245</name>
</gene>
<reference evidence="1 2" key="1">
    <citation type="submission" date="2014-11" db="EMBL/GenBank/DDBJ databases">
        <title>Pan-genome of Gallibacterium spp.</title>
        <authorList>
            <person name="Kudirkiene E."/>
            <person name="Bojesen A.M."/>
        </authorList>
    </citation>
    <scope>NUCLEOTIDE SEQUENCE [LARGE SCALE GENOMIC DNA]</scope>
    <source>
        <strain evidence="1 2">F150</strain>
    </source>
</reference>
<accession>A0A1A7P1U4</accession>
<evidence type="ECO:0000313" key="2">
    <source>
        <dbReference type="Proteomes" id="UP000092649"/>
    </source>
</evidence>
<dbReference type="EMBL" id="JTJL01000014">
    <property type="protein sequence ID" value="OBW95204.1"/>
    <property type="molecule type" value="Genomic_DNA"/>
</dbReference>
<dbReference type="AlphaFoldDB" id="A0A1A7P1U4"/>
<organism evidence="1 2">
    <name type="scientific">Gallibacterium salpingitidis</name>
    <dbReference type="NCBI Taxonomy" id="505341"/>
    <lineage>
        <taxon>Bacteria</taxon>
        <taxon>Pseudomonadati</taxon>
        <taxon>Pseudomonadota</taxon>
        <taxon>Gammaproteobacteria</taxon>
        <taxon>Pasteurellales</taxon>
        <taxon>Pasteurellaceae</taxon>
        <taxon>Gallibacterium</taxon>
    </lineage>
</organism>